<sequence length="1003" mass="110677">MSSRLRRSTRFALTPAERALIDDNKHTPTGKKDNKRETLKRGGSVDSKSSKKGKPEKEKEKEKDKEKVEKMREKKNPKRNSESALPDGSGAGTAEPPKKTRKSADSSLSPVAQNRKREGQTTSAPSIEPQPPENSVTLPSIYDEAAIDAFFKKNKKRTFRDLLGESLERDQDSHLIAGAQQLLKDPSSASTSDAIKQIIGAGSREMSVKEALALNFRNYRVRMPKQRYDALVSGNIISAAMFEPNYGRDDPSLISPSGAHTPQQRMNLQEMITVMQEMGANPANSLSLDANEEGNETSFNLEEFLKSVPFPGKSSKTIAELLIEMNFREDTFEQSSAAPVAVQEQTPSYLVSNGHKGYPFFPFWKLPTSVSRGYRNVYYVQGIKYVLLNTIMYQDAIIVPMNEPISFRFNDYLFDMSLNDLLIANGILIHDHTSCRDMLAFLNSCGFAIHHDLSEYLMGTYGPNISGNAASSKKDLLPIPLTPEFPPFVAHKLDYFVLGFGRRYGVNEIVDVTQTLSRAPLNHFSSVPAARVQPPRNPVSAPVQASDSSVPETSIDNEEEGVKNLRRNTVICAALSSGQKADIVAERFGITSDEVIEIGKTREEVARQFTEHYTSLLAERDSSMRAHDLNCSDLVMSHKKRTGKVGIRRTNYVGLNVMMWRFFKDCKDNGICLNGKLLKEQAMLYAKQLGLENFKGSEGWLDAFKRRHKIDLKAMSGVPVNYEDDVSTKMEYDEENEANRPSSASGDSNTEISLDQIKAAGEGLTAALLDCVEKASSTTNTPTAMANISSSKPLDLAQFFNDMLEASTSGNSSMINPEVTSSAIGTQPTALQAASTLPSIVTTACVPPTPITTHTIPTYGRGGKLQSNTTVDYATLPRQIYQQQFGAQSQTIQTQSAPVISVSQPQEMIAPQTFTSVNTSLDEKGLIASVVKSAAIVVPDRDVSFALDTLRSFILKNDPTLMPMMLDLQLKIASLEKVDAQREGGGWRHGERKLKRVLKKQKD</sequence>
<dbReference type="Proteomes" id="UP000218231">
    <property type="component" value="Unassembled WGS sequence"/>
</dbReference>
<dbReference type="OrthoDB" id="5875523at2759"/>
<dbReference type="PROSITE" id="PS51253">
    <property type="entry name" value="HTH_CENPB"/>
    <property type="match status" value="1"/>
</dbReference>
<proteinExistence type="predicted"/>
<dbReference type="EMBL" id="LIAE01010584">
    <property type="protein sequence ID" value="PAV58402.1"/>
    <property type="molecule type" value="Genomic_DNA"/>
</dbReference>
<feature type="compositionally biased region" description="Basic and acidic residues" evidence="3">
    <location>
        <begin position="19"/>
        <end position="40"/>
    </location>
</feature>
<feature type="region of interest" description="Disordered" evidence="3">
    <location>
        <begin position="528"/>
        <end position="558"/>
    </location>
</feature>
<dbReference type="PANTHER" id="PTHR19303">
    <property type="entry name" value="TRANSPOSON"/>
    <property type="match status" value="1"/>
</dbReference>
<dbReference type="Gene3D" id="1.10.10.60">
    <property type="entry name" value="Homeodomain-like"/>
    <property type="match status" value="1"/>
</dbReference>
<evidence type="ECO:0000313" key="5">
    <source>
        <dbReference type="EMBL" id="PAV58402.1"/>
    </source>
</evidence>
<feature type="region of interest" description="Disordered" evidence="3">
    <location>
        <begin position="1"/>
        <end position="137"/>
    </location>
</feature>
<evidence type="ECO:0000256" key="1">
    <source>
        <dbReference type="ARBA" id="ARBA00004123"/>
    </source>
</evidence>
<reference evidence="5 6" key="1">
    <citation type="journal article" date="2017" name="Curr. Biol.">
        <title>Genome architecture and evolution of a unichromosomal asexual nematode.</title>
        <authorList>
            <person name="Fradin H."/>
            <person name="Zegar C."/>
            <person name="Gutwein M."/>
            <person name="Lucas J."/>
            <person name="Kovtun M."/>
            <person name="Corcoran D."/>
            <person name="Baugh L.R."/>
            <person name="Kiontke K."/>
            <person name="Gunsalus K."/>
            <person name="Fitch D.H."/>
            <person name="Piano F."/>
        </authorList>
    </citation>
    <scope>NUCLEOTIDE SEQUENCE [LARGE SCALE GENOMIC DNA]</scope>
    <source>
        <strain evidence="5">PF1309</strain>
    </source>
</reference>
<dbReference type="SUPFAM" id="SSF46689">
    <property type="entry name" value="Homeodomain-like"/>
    <property type="match status" value="1"/>
</dbReference>
<keyword evidence="2" id="KW-0238">DNA-binding</keyword>
<evidence type="ECO:0000256" key="3">
    <source>
        <dbReference type="SAM" id="MobiDB-lite"/>
    </source>
</evidence>
<dbReference type="SMART" id="SM00674">
    <property type="entry name" value="CENPB"/>
    <property type="match status" value="1"/>
</dbReference>
<evidence type="ECO:0000256" key="2">
    <source>
        <dbReference type="ARBA" id="ARBA00023125"/>
    </source>
</evidence>
<dbReference type="InterPro" id="IPR009057">
    <property type="entry name" value="Homeodomain-like_sf"/>
</dbReference>
<dbReference type="InterPro" id="IPR006600">
    <property type="entry name" value="HTH_CenpB_DNA-bd_dom"/>
</dbReference>
<dbReference type="GO" id="GO:0005634">
    <property type="term" value="C:nucleus"/>
    <property type="evidence" value="ECO:0007669"/>
    <property type="project" value="UniProtKB-SubCell"/>
</dbReference>
<accession>A0A2A2JA74</accession>
<dbReference type="AlphaFoldDB" id="A0A2A2JA74"/>
<dbReference type="InterPro" id="IPR050863">
    <property type="entry name" value="CenT-Element_Derived"/>
</dbReference>
<dbReference type="Pfam" id="PF03221">
    <property type="entry name" value="HTH_Tnp_Tc5"/>
    <property type="match status" value="1"/>
</dbReference>
<name>A0A2A2JA74_9BILA</name>
<feature type="compositionally biased region" description="Polar residues" evidence="3">
    <location>
        <begin position="543"/>
        <end position="554"/>
    </location>
</feature>
<feature type="domain" description="HTH CENPB-type" evidence="4">
    <location>
        <begin position="643"/>
        <end position="714"/>
    </location>
</feature>
<organism evidence="5 6">
    <name type="scientific">Diploscapter pachys</name>
    <dbReference type="NCBI Taxonomy" id="2018661"/>
    <lineage>
        <taxon>Eukaryota</taxon>
        <taxon>Metazoa</taxon>
        <taxon>Ecdysozoa</taxon>
        <taxon>Nematoda</taxon>
        <taxon>Chromadorea</taxon>
        <taxon>Rhabditida</taxon>
        <taxon>Rhabditina</taxon>
        <taxon>Rhabditomorpha</taxon>
        <taxon>Rhabditoidea</taxon>
        <taxon>Rhabditidae</taxon>
        <taxon>Diploscapter</taxon>
    </lineage>
</organism>
<evidence type="ECO:0000259" key="4">
    <source>
        <dbReference type="PROSITE" id="PS51253"/>
    </source>
</evidence>
<dbReference type="STRING" id="2018661.A0A2A2JA74"/>
<dbReference type="GO" id="GO:0003677">
    <property type="term" value="F:DNA binding"/>
    <property type="evidence" value="ECO:0007669"/>
    <property type="project" value="UniProtKB-KW"/>
</dbReference>
<comment type="subcellular location">
    <subcellularLocation>
        <location evidence="1">Nucleus</location>
    </subcellularLocation>
</comment>
<gene>
    <name evidence="5" type="ORF">WR25_23940</name>
</gene>
<evidence type="ECO:0000313" key="6">
    <source>
        <dbReference type="Proteomes" id="UP000218231"/>
    </source>
</evidence>
<comment type="caution">
    <text evidence="5">The sequence shown here is derived from an EMBL/GenBank/DDBJ whole genome shotgun (WGS) entry which is preliminary data.</text>
</comment>
<protein>
    <recommendedName>
        <fullName evidence="4">HTH CENPB-type domain-containing protein</fullName>
    </recommendedName>
</protein>
<dbReference type="PANTHER" id="PTHR19303:SF71">
    <property type="entry name" value="ZINC FINGER PHD-TYPE DOMAIN-CONTAINING PROTEIN"/>
    <property type="match status" value="1"/>
</dbReference>
<feature type="compositionally biased region" description="Basic and acidic residues" evidence="3">
    <location>
        <begin position="53"/>
        <end position="74"/>
    </location>
</feature>
<keyword evidence="6" id="KW-1185">Reference proteome</keyword>